<dbReference type="AlphaFoldDB" id="A0A067KNH9"/>
<organism evidence="2 3">
    <name type="scientific">Jatropha curcas</name>
    <name type="common">Barbados nut</name>
    <dbReference type="NCBI Taxonomy" id="180498"/>
    <lineage>
        <taxon>Eukaryota</taxon>
        <taxon>Viridiplantae</taxon>
        <taxon>Streptophyta</taxon>
        <taxon>Embryophyta</taxon>
        <taxon>Tracheophyta</taxon>
        <taxon>Spermatophyta</taxon>
        <taxon>Magnoliopsida</taxon>
        <taxon>eudicotyledons</taxon>
        <taxon>Gunneridae</taxon>
        <taxon>Pentapetalae</taxon>
        <taxon>rosids</taxon>
        <taxon>fabids</taxon>
        <taxon>Malpighiales</taxon>
        <taxon>Euphorbiaceae</taxon>
        <taxon>Crotonoideae</taxon>
        <taxon>Jatropheae</taxon>
        <taxon>Jatropha</taxon>
    </lineage>
</organism>
<accession>A0A067KNH9</accession>
<proteinExistence type="predicted"/>
<keyword evidence="3" id="KW-1185">Reference proteome</keyword>
<protein>
    <submittedName>
        <fullName evidence="2">Uncharacterized protein</fullName>
    </submittedName>
</protein>
<feature type="compositionally biased region" description="Gly residues" evidence="1">
    <location>
        <begin position="20"/>
        <end position="30"/>
    </location>
</feature>
<evidence type="ECO:0000313" key="3">
    <source>
        <dbReference type="Proteomes" id="UP000027138"/>
    </source>
</evidence>
<name>A0A067KNH9_JATCU</name>
<dbReference type="Proteomes" id="UP000027138">
    <property type="component" value="Unassembled WGS sequence"/>
</dbReference>
<evidence type="ECO:0000256" key="1">
    <source>
        <dbReference type="SAM" id="MobiDB-lite"/>
    </source>
</evidence>
<dbReference type="EMBL" id="KK914383">
    <property type="protein sequence ID" value="KDP37756.1"/>
    <property type="molecule type" value="Genomic_DNA"/>
</dbReference>
<feature type="region of interest" description="Disordered" evidence="1">
    <location>
        <begin position="1"/>
        <end position="38"/>
    </location>
</feature>
<feature type="compositionally biased region" description="Gly residues" evidence="1">
    <location>
        <begin position="64"/>
        <end position="74"/>
    </location>
</feature>
<reference evidence="2 3" key="1">
    <citation type="journal article" date="2014" name="PLoS ONE">
        <title>Global Analysis of Gene Expression Profiles in Physic Nut (Jatropha curcas L.) Seedlings Exposed to Salt Stress.</title>
        <authorList>
            <person name="Zhang L."/>
            <person name="Zhang C."/>
            <person name="Wu P."/>
            <person name="Chen Y."/>
            <person name="Li M."/>
            <person name="Jiang H."/>
            <person name="Wu G."/>
        </authorList>
    </citation>
    <scope>NUCLEOTIDE SEQUENCE [LARGE SCALE GENOMIC DNA]</scope>
    <source>
        <strain evidence="3">cv. GZQX0401</strain>
        <tissue evidence="2">Young leaves</tissue>
    </source>
</reference>
<feature type="region of interest" description="Disordered" evidence="1">
    <location>
        <begin position="56"/>
        <end position="85"/>
    </location>
</feature>
<sequence length="85" mass="8631">MSHHLFDEKVDSYAPPGGDILDGGATGGVLGSDTEHASRVGSRVMSHHLFDEKVDSYAPPGGDILDGGATGGVLGSDTEHASRVG</sequence>
<feature type="compositionally biased region" description="Basic and acidic residues" evidence="1">
    <location>
        <begin position="1"/>
        <end position="11"/>
    </location>
</feature>
<gene>
    <name evidence="2" type="ORF">JCGZ_06432</name>
</gene>
<evidence type="ECO:0000313" key="2">
    <source>
        <dbReference type="EMBL" id="KDP37756.1"/>
    </source>
</evidence>